<gene>
    <name evidence="3" type="ORF">P5673_013725</name>
</gene>
<evidence type="ECO:0000313" key="3">
    <source>
        <dbReference type="EMBL" id="KAK2562779.1"/>
    </source>
</evidence>
<evidence type="ECO:0000313" key="4">
    <source>
        <dbReference type="Proteomes" id="UP001249851"/>
    </source>
</evidence>
<dbReference type="Gene3D" id="1.10.10.2590">
    <property type="entry name" value="BEN domain"/>
    <property type="match status" value="1"/>
</dbReference>
<dbReference type="Pfam" id="PF10523">
    <property type="entry name" value="BEN"/>
    <property type="match status" value="1"/>
</dbReference>
<dbReference type="GO" id="GO:0003677">
    <property type="term" value="F:DNA binding"/>
    <property type="evidence" value="ECO:0007669"/>
    <property type="project" value="InterPro"/>
</dbReference>
<sequence>MSPLFNHEEMREGSVEPKENKGKKALDQSKINLIKKCIRVKYGEKILERSWSEIRTSMNQKCLDKLKQYRHLNPVYIFLLKIKLCLNTYL</sequence>
<feature type="domain" description="BEN" evidence="2">
    <location>
        <begin position="4"/>
        <end position="62"/>
    </location>
</feature>
<reference evidence="3" key="1">
    <citation type="journal article" date="2023" name="G3 (Bethesda)">
        <title>Whole genome assembly and annotation of the endangered Caribbean coral Acropora cervicornis.</title>
        <authorList>
            <person name="Selwyn J.D."/>
            <person name="Vollmer S.V."/>
        </authorList>
    </citation>
    <scope>NUCLEOTIDE SEQUENCE</scope>
    <source>
        <strain evidence="3">K2</strain>
    </source>
</reference>
<keyword evidence="4" id="KW-1185">Reference proteome</keyword>
<dbReference type="AlphaFoldDB" id="A0AAD9QKC5"/>
<dbReference type="Proteomes" id="UP001249851">
    <property type="component" value="Unassembled WGS sequence"/>
</dbReference>
<evidence type="ECO:0000256" key="1">
    <source>
        <dbReference type="SAM" id="MobiDB-lite"/>
    </source>
</evidence>
<protein>
    <recommendedName>
        <fullName evidence="2">BEN domain-containing protein</fullName>
    </recommendedName>
</protein>
<evidence type="ECO:0000259" key="2">
    <source>
        <dbReference type="Pfam" id="PF10523"/>
    </source>
</evidence>
<reference evidence="3" key="2">
    <citation type="journal article" date="2023" name="Science">
        <title>Genomic signatures of disease resistance in endangered staghorn corals.</title>
        <authorList>
            <person name="Vollmer S.V."/>
            <person name="Selwyn J.D."/>
            <person name="Despard B.A."/>
            <person name="Roesel C.L."/>
        </authorList>
    </citation>
    <scope>NUCLEOTIDE SEQUENCE</scope>
    <source>
        <strain evidence="3">K2</strain>
    </source>
</reference>
<name>A0AAD9QKC5_ACRCE</name>
<comment type="caution">
    <text evidence="3">The sequence shown here is derived from an EMBL/GenBank/DDBJ whole genome shotgun (WGS) entry which is preliminary data.</text>
</comment>
<proteinExistence type="predicted"/>
<organism evidence="3 4">
    <name type="scientific">Acropora cervicornis</name>
    <name type="common">Staghorn coral</name>
    <dbReference type="NCBI Taxonomy" id="6130"/>
    <lineage>
        <taxon>Eukaryota</taxon>
        <taxon>Metazoa</taxon>
        <taxon>Cnidaria</taxon>
        <taxon>Anthozoa</taxon>
        <taxon>Hexacorallia</taxon>
        <taxon>Scleractinia</taxon>
        <taxon>Astrocoeniina</taxon>
        <taxon>Acroporidae</taxon>
        <taxon>Acropora</taxon>
    </lineage>
</organism>
<dbReference type="InterPro" id="IPR018379">
    <property type="entry name" value="BEN_domain"/>
</dbReference>
<accession>A0AAD9QKC5</accession>
<dbReference type="EMBL" id="JARQWQ010000027">
    <property type="protein sequence ID" value="KAK2562779.1"/>
    <property type="molecule type" value="Genomic_DNA"/>
</dbReference>
<feature type="region of interest" description="Disordered" evidence="1">
    <location>
        <begin position="1"/>
        <end position="24"/>
    </location>
</feature>